<dbReference type="STRING" id="520822.A0A195BPG7"/>
<dbReference type="Gene3D" id="3.40.1080.10">
    <property type="entry name" value="Glutaconate Coenzyme A-transferase"/>
    <property type="match status" value="2"/>
</dbReference>
<evidence type="ECO:0000259" key="4">
    <source>
        <dbReference type="Pfam" id="PF13336"/>
    </source>
</evidence>
<dbReference type="PANTHER" id="PTHR21432:SF20">
    <property type="entry name" value="ACETYL-COA HYDROLASE"/>
    <property type="match status" value="1"/>
</dbReference>
<dbReference type="Pfam" id="PF02550">
    <property type="entry name" value="AcetylCoA_hydro"/>
    <property type="match status" value="2"/>
</dbReference>
<dbReference type="EMBL" id="KQ976433">
    <property type="protein sequence ID" value="KYM87347.1"/>
    <property type="molecule type" value="Genomic_DNA"/>
</dbReference>
<dbReference type="Proteomes" id="UP000078540">
    <property type="component" value="Unassembled WGS sequence"/>
</dbReference>
<keyword evidence="2 5" id="KW-0808">Transferase</keyword>
<dbReference type="GO" id="GO:0005739">
    <property type="term" value="C:mitochondrion"/>
    <property type="evidence" value="ECO:0007669"/>
    <property type="project" value="TreeGrafter"/>
</dbReference>
<keyword evidence="6" id="KW-1185">Reference proteome</keyword>
<evidence type="ECO:0000259" key="3">
    <source>
        <dbReference type="Pfam" id="PF02550"/>
    </source>
</evidence>
<evidence type="ECO:0000313" key="6">
    <source>
        <dbReference type="Proteomes" id="UP000078540"/>
    </source>
</evidence>
<feature type="domain" description="Acetyl-CoA hydrolase/transferase N-terminal" evidence="3">
    <location>
        <begin position="97"/>
        <end position="230"/>
    </location>
</feature>
<proteinExistence type="inferred from homology"/>
<feature type="domain" description="Acetyl-CoA hydrolase/transferase C-terminal" evidence="4">
    <location>
        <begin position="791"/>
        <end position="945"/>
    </location>
</feature>
<dbReference type="GO" id="GO:0006083">
    <property type="term" value="P:acetate metabolic process"/>
    <property type="evidence" value="ECO:0007669"/>
    <property type="project" value="InterPro"/>
</dbReference>
<evidence type="ECO:0000256" key="2">
    <source>
        <dbReference type="ARBA" id="ARBA00022679"/>
    </source>
</evidence>
<dbReference type="InterPro" id="IPR037171">
    <property type="entry name" value="NagB/RpiA_transferase-like"/>
</dbReference>
<sequence>MAGLKHITSLTKALMTMTFPSRPCLQHATRKTFFTYVNEPSMPIPDKEPCWLKTADEAIEQAELDSDQMVYIQGAAATPVELLRAMTDYGVRCDVRNVRLYHMHLEGAAPFAKPENAKHFRSISLFIGGNVRSAVNAGNADCIPIFLHEIPRLFKEGYVKPDISLIHVSPPDEKGYCSFGTSIDCARSAVSYSKRVIALVNKHMPRTFGDALIHESHLDFAVECHKPLPVHPVKAPSKAEQLIGKHIAENLVVNGATLQLGIGSIPDAVLSLLGNHKDLGIHSEMFSDGVVDLVNKGCITNNQKTLHQGRIVGSFCVGSEKFYDFMDNNPFIEMLAVDYVNDPRIIAKQPKMTAINSCIEVDITGQICADSIGTKMYSGFGGQLDFITGAAMSEDRQGKPIIALQSVTSKGKSKIQPVLTLGAGVVTNRAVVRYVVTEQGIASLFGKSLQQRAYELIQVAHPDHREALEKAAFERLKIMPAPYDVKMFRNLKLVFGKIQHAKSFLCGRRYLQSLREPSQPLKRCPKWVCVEDAIKIINSEHLVFIQGGAATPTELVRAMTEHGVCNNLRGIRLIHMSLEGDMPFINSEFEKHFRSVSLYVGTNLREAVNEGRADYIPIFLHEAPKLFFEKRIVPDVALIHVSMPDARGYCSLGVNADCTYAAICTSKILIAQVNEHMPRTYGDTVIHSSHFDWAVRCDCPLPCVICPAPNDIEQEIGKIIAQKLIENGATLQPGIGCIPNAVLYALTHHKDLGLHSENISDAVVDLVQQGVITNTCKTKHRGRIVTSFAIGSKKLYDFLHNNPVIEMLAINYVNDPKVIATQPKMTAINSCIEMDLTGQVCSDSLGCKIYSGFGGQLDFTRGAAISQDGLGRAIIAFPSVTRQGESKIQPVLKLGAGVVVTRAHAHYIVTEHGVANLFGKTLRQRANALIEIAHPDHRECLERAAFERLKTNPTKYL</sequence>
<dbReference type="Gene3D" id="3.30.750.70">
    <property type="entry name" value="4-hydroxybutyrate coenzyme like domains"/>
    <property type="match status" value="2"/>
</dbReference>
<dbReference type="GO" id="GO:0008775">
    <property type="term" value="F:acetate CoA-transferase activity"/>
    <property type="evidence" value="ECO:0007669"/>
    <property type="project" value="InterPro"/>
</dbReference>
<evidence type="ECO:0000256" key="1">
    <source>
        <dbReference type="ARBA" id="ARBA00009632"/>
    </source>
</evidence>
<feature type="domain" description="Acetyl-CoA hydrolase/transferase C-terminal" evidence="4">
    <location>
        <begin position="318"/>
        <end position="472"/>
    </location>
</feature>
<evidence type="ECO:0000313" key="5">
    <source>
        <dbReference type="EMBL" id="KYM87347.1"/>
    </source>
</evidence>
<dbReference type="InterPro" id="IPR038460">
    <property type="entry name" value="AcetylCoA_hyd_C_sf"/>
</dbReference>
<name>A0A195BPG7_9HYME</name>
<gene>
    <name evidence="5" type="ORF">ALC53_03533</name>
</gene>
<dbReference type="AlphaFoldDB" id="A0A195BPG7"/>
<accession>A0A195BPG7</accession>
<protein>
    <submittedName>
        <fullName evidence="5">4-hydroxybutyrate coenzyme A transferase</fullName>
    </submittedName>
</protein>
<dbReference type="Gene3D" id="3.40.1080.20">
    <property type="entry name" value="Acetyl-CoA hydrolase/transferase C-terminal domain"/>
    <property type="match status" value="2"/>
</dbReference>
<reference evidence="5 6" key="1">
    <citation type="submission" date="2015-09" db="EMBL/GenBank/DDBJ databases">
        <title>Atta colombica WGS genome.</title>
        <authorList>
            <person name="Nygaard S."/>
            <person name="Hu H."/>
            <person name="Boomsma J."/>
            <person name="Zhang G."/>
        </authorList>
    </citation>
    <scope>NUCLEOTIDE SEQUENCE [LARGE SCALE GENOMIC DNA]</scope>
    <source>
        <strain evidence="5">Treedump-2</strain>
        <tissue evidence="5">Whole body</tissue>
    </source>
</reference>
<dbReference type="InterPro" id="IPR003702">
    <property type="entry name" value="ActCoA_hydro_N"/>
</dbReference>
<organism evidence="5 6">
    <name type="scientific">Atta colombica</name>
    <dbReference type="NCBI Taxonomy" id="520822"/>
    <lineage>
        <taxon>Eukaryota</taxon>
        <taxon>Metazoa</taxon>
        <taxon>Ecdysozoa</taxon>
        <taxon>Arthropoda</taxon>
        <taxon>Hexapoda</taxon>
        <taxon>Insecta</taxon>
        <taxon>Pterygota</taxon>
        <taxon>Neoptera</taxon>
        <taxon>Endopterygota</taxon>
        <taxon>Hymenoptera</taxon>
        <taxon>Apocrita</taxon>
        <taxon>Aculeata</taxon>
        <taxon>Formicoidea</taxon>
        <taxon>Formicidae</taxon>
        <taxon>Myrmicinae</taxon>
        <taxon>Atta</taxon>
    </lineage>
</organism>
<dbReference type="InterPro" id="IPR046433">
    <property type="entry name" value="ActCoA_hydro"/>
</dbReference>
<dbReference type="InterPro" id="IPR026888">
    <property type="entry name" value="AcetylCoA_hyd_C"/>
</dbReference>
<comment type="similarity">
    <text evidence="1">Belongs to the acetyl-CoA hydrolase/transferase family.</text>
</comment>
<dbReference type="SUPFAM" id="SSF100950">
    <property type="entry name" value="NagB/RpiA/CoA transferase-like"/>
    <property type="match status" value="4"/>
</dbReference>
<feature type="domain" description="Acetyl-CoA hydrolase/transferase N-terminal" evidence="3">
    <location>
        <begin position="538"/>
        <end position="694"/>
    </location>
</feature>
<dbReference type="PANTHER" id="PTHR21432">
    <property type="entry name" value="ACETYL-COA HYDROLASE-RELATED"/>
    <property type="match status" value="1"/>
</dbReference>
<dbReference type="Pfam" id="PF13336">
    <property type="entry name" value="AcetylCoA_hyd_C"/>
    <property type="match status" value="2"/>
</dbReference>